<evidence type="ECO:0000313" key="4">
    <source>
        <dbReference type="Proteomes" id="UP000460272"/>
    </source>
</evidence>
<dbReference type="Gene3D" id="3.40.50.620">
    <property type="entry name" value="HUPs"/>
    <property type="match status" value="1"/>
</dbReference>
<name>A0A6P2C1H9_9ACTN</name>
<feature type="domain" description="UspA" evidence="2">
    <location>
        <begin position="6"/>
        <end position="146"/>
    </location>
</feature>
<reference evidence="3 4" key="1">
    <citation type="submission" date="2018-11" db="EMBL/GenBank/DDBJ databases">
        <title>Trebonia kvetii gen.nov., sp.nov., a novel acidophilic actinobacterium, and proposal of the new actinobacterial family Treboniaceae fam. nov.</title>
        <authorList>
            <person name="Rapoport D."/>
            <person name="Sagova-Mareckova M."/>
            <person name="Sedlacek I."/>
            <person name="Provaznik J."/>
            <person name="Kralova S."/>
            <person name="Pavlinic D."/>
            <person name="Benes V."/>
            <person name="Kopecky J."/>
        </authorList>
    </citation>
    <scope>NUCLEOTIDE SEQUENCE [LARGE SCALE GENOMIC DNA]</scope>
    <source>
        <strain evidence="3 4">15Tr583</strain>
    </source>
</reference>
<evidence type="ECO:0000313" key="3">
    <source>
        <dbReference type="EMBL" id="TVZ04326.1"/>
    </source>
</evidence>
<dbReference type="SUPFAM" id="SSF52402">
    <property type="entry name" value="Adenine nucleotide alpha hydrolases-like"/>
    <property type="match status" value="1"/>
</dbReference>
<protein>
    <submittedName>
        <fullName evidence="3">Universal stress protein</fullName>
    </submittedName>
</protein>
<comment type="caution">
    <text evidence="3">The sequence shown here is derived from an EMBL/GenBank/DDBJ whole genome shotgun (WGS) entry which is preliminary data.</text>
</comment>
<keyword evidence="4" id="KW-1185">Reference proteome</keyword>
<dbReference type="Proteomes" id="UP000460272">
    <property type="component" value="Unassembled WGS sequence"/>
</dbReference>
<evidence type="ECO:0000256" key="1">
    <source>
        <dbReference type="ARBA" id="ARBA00008791"/>
    </source>
</evidence>
<dbReference type="PRINTS" id="PR01438">
    <property type="entry name" value="UNVRSLSTRESS"/>
</dbReference>
<dbReference type="OrthoDB" id="5244367at2"/>
<dbReference type="InterPro" id="IPR006015">
    <property type="entry name" value="Universal_stress_UspA"/>
</dbReference>
<dbReference type="EMBL" id="RPFW01000003">
    <property type="protein sequence ID" value="TVZ04326.1"/>
    <property type="molecule type" value="Genomic_DNA"/>
</dbReference>
<organism evidence="3 4">
    <name type="scientific">Trebonia kvetii</name>
    <dbReference type="NCBI Taxonomy" id="2480626"/>
    <lineage>
        <taxon>Bacteria</taxon>
        <taxon>Bacillati</taxon>
        <taxon>Actinomycetota</taxon>
        <taxon>Actinomycetes</taxon>
        <taxon>Streptosporangiales</taxon>
        <taxon>Treboniaceae</taxon>
        <taxon>Trebonia</taxon>
    </lineage>
</organism>
<sequence>MVVAVRRIVVGVHGSLGSLQALRRAAAEARERHVPLEAVIAWVPPGGDAAERAHPAGQLRKVWRDAALGRLMAAFDEGLGGIPDDIDIKLRVERGDTGPVLVDVADQPGDLLVIGTGRRSPLSRALRRSVGRYSLAHAGCPVLAVPPSALMHEMRHGLLSWPLRSRRVPVPDVAVPQMLSD</sequence>
<proteinExistence type="inferred from homology"/>
<evidence type="ECO:0000259" key="2">
    <source>
        <dbReference type="Pfam" id="PF00582"/>
    </source>
</evidence>
<accession>A0A6P2C1H9</accession>
<dbReference type="InterPro" id="IPR014729">
    <property type="entry name" value="Rossmann-like_a/b/a_fold"/>
</dbReference>
<dbReference type="AlphaFoldDB" id="A0A6P2C1H9"/>
<dbReference type="InterPro" id="IPR006016">
    <property type="entry name" value="UspA"/>
</dbReference>
<gene>
    <name evidence="3" type="ORF">EAS64_18290</name>
</gene>
<dbReference type="Pfam" id="PF00582">
    <property type="entry name" value="Usp"/>
    <property type="match status" value="1"/>
</dbReference>
<comment type="similarity">
    <text evidence="1">Belongs to the universal stress protein A family.</text>
</comment>